<name>A0A841I7B9_9DEIO</name>
<organism evidence="11 12">
    <name type="scientific">Deinobacterium chartae</name>
    <dbReference type="NCBI Taxonomy" id="521158"/>
    <lineage>
        <taxon>Bacteria</taxon>
        <taxon>Thermotogati</taxon>
        <taxon>Deinococcota</taxon>
        <taxon>Deinococci</taxon>
        <taxon>Deinococcales</taxon>
        <taxon>Deinococcaceae</taxon>
        <taxon>Deinobacterium</taxon>
    </lineage>
</organism>
<keyword evidence="4 7" id="KW-0521">NADP</keyword>
<keyword evidence="3 7" id="KW-0313">Glucose metabolism</keyword>
<dbReference type="InterPro" id="IPR022675">
    <property type="entry name" value="G6P_DH_C"/>
</dbReference>
<keyword evidence="12" id="KW-1185">Reference proteome</keyword>
<accession>A0A841I7B9</accession>
<evidence type="ECO:0000256" key="3">
    <source>
        <dbReference type="ARBA" id="ARBA00022526"/>
    </source>
</evidence>
<keyword evidence="5 7" id="KW-0560">Oxidoreductase</keyword>
<evidence type="ECO:0000256" key="8">
    <source>
        <dbReference type="SAM" id="MobiDB-lite"/>
    </source>
</evidence>
<evidence type="ECO:0000256" key="1">
    <source>
        <dbReference type="ARBA" id="ARBA00004937"/>
    </source>
</evidence>
<comment type="caution">
    <text evidence="7">Lacks conserved residue(s) required for the propagation of feature annotation.</text>
</comment>
<protein>
    <recommendedName>
        <fullName evidence="7">Glucose-6-phosphate 1-dehydrogenase</fullName>
        <shortName evidence="7">G6PD</shortName>
        <ecNumber evidence="7">1.1.1.49</ecNumber>
    </recommendedName>
</protein>
<dbReference type="HAMAP" id="MF_00966">
    <property type="entry name" value="G6PD"/>
    <property type="match status" value="1"/>
</dbReference>
<dbReference type="Pfam" id="PF02781">
    <property type="entry name" value="G6PD_C"/>
    <property type="match status" value="1"/>
</dbReference>
<feature type="active site" description="Proton acceptor" evidence="7">
    <location>
        <position position="230"/>
    </location>
</feature>
<dbReference type="SUPFAM" id="SSF51735">
    <property type="entry name" value="NAD(P)-binding Rossmann-fold domains"/>
    <property type="match status" value="1"/>
</dbReference>
<comment type="function">
    <text evidence="7">Catalyzes the oxidation of glucose 6-phosphate to 6-phosphogluconolactone.</text>
</comment>
<dbReference type="RefSeq" id="WP_183988510.1">
    <property type="nucleotide sequence ID" value="NZ_JACHHG010000015.1"/>
</dbReference>
<feature type="binding site" evidence="7">
    <location>
        <position position="206"/>
    </location>
    <ligand>
        <name>substrate</name>
    </ligand>
</feature>
<keyword evidence="6 7" id="KW-0119">Carbohydrate metabolism</keyword>
<feature type="binding site" evidence="7">
    <location>
        <begin position="83"/>
        <end position="84"/>
    </location>
    <ligand>
        <name>NADP(+)</name>
        <dbReference type="ChEBI" id="CHEBI:58349"/>
    </ligand>
</feature>
<dbReference type="InterPro" id="IPR001282">
    <property type="entry name" value="G6P_DH"/>
</dbReference>
<dbReference type="InterPro" id="IPR019796">
    <property type="entry name" value="G6P_DH_AS"/>
</dbReference>
<dbReference type="EMBL" id="JACHHG010000015">
    <property type="protein sequence ID" value="MBB6099772.1"/>
    <property type="molecule type" value="Genomic_DNA"/>
</dbReference>
<dbReference type="PRINTS" id="PR00079">
    <property type="entry name" value="G6PDHDRGNASE"/>
</dbReference>
<dbReference type="GO" id="GO:0050661">
    <property type="term" value="F:NADP binding"/>
    <property type="evidence" value="ECO:0007669"/>
    <property type="project" value="UniProtKB-UniRule"/>
</dbReference>
<dbReference type="PROSITE" id="PS00069">
    <property type="entry name" value="G6P_DEHYDROGENASE"/>
    <property type="match status" value="1"/>
</dbReference>
<proteinExistence type="inferred from homology"/>
<dbReference type="PIRSF" id="PIRSF000110">
    <property type="entry name" value="G6PD"/>
    <property type="match status" value="1"/>
</dbReference>
<dbReference type="GO" id="GO:0006006">
    <property type="term" value="P:glucose metabolic process"/>
    <property type="evidence" value="ECO:0007669"/>
    <property type="project" value="UniProtKB-KW"/>
</dbReference>
<dbReference type="AlphaFoldDB" id="A0A841I7B9"/>
<evidence type="ECO:0000313" key="12">
    <source>
        <dbReference type="Proteomes" id="UP000569951"/>
    </source>
</evidence>
<comment type="similarity">
    <text evidence="2 7">Belongs to the glucose-6-phosphate dehydrogenase family.</text>
</comment>
<dbReference type="SUPFAM" id="SSF55347">
    <property type="entry name" value="Glyceraldehyde-3-phosphate dehydrogenase-like, C-terminal domain"/>
    <property type="match status" value="1"/>
</dbReference>
<dbReference type="UniPathway" id="UPA00115">
    <property type="reaction ID" value="UER00408"/>
</dbReference>
<dbReference type="NCBIfam" id="TIGR00871">
    <property type="entry name" value="zwf"/>
    <property type="match status" value="1"/>
</dbReference>
<evidence type="ECO:0000256" key="4">
    <source>
        <dbReference type="ARBA" id="ARBA00022857"/>
    </source>
</evidence>
<dbReference type="PANTHER" id="PTHR23429">
    <property type="entry name" value="GLUCOSE-6-PHOSPHATE 1-DEHYDROGENASE G6PD"/>
    <property type="match status" value="1"/>
</dbReference>
<dbReference type="Gene3D" id="3.30.360.10">
    <property type="entry name" value="Dihydrodipicolinate Reductase, domain 2"/>
    <property type="match status" value="1"/>
</dbReference>
<comment type="catalytic activity">
    <reaction evidence="7">
        <text>D-glucose 6-phosphate + NADP(+) = 6-phospho-D-glucono-1,5-lactone + NADPH + H(+)</text>
        <dbReference type="Rhea" id="RHEA:15841"/>
        <dbReference type="ChEBI" id="CHEBI:15378"/>
        <dbReference type="ChEBI" id="CHEBI:57783"/>
        <dbReference type="ChEBI" id="CHEBI:57955"/>
        <dbReference type="ChEBI" id="CHEBI:58349"/>
        <dbReference type="ChEBI" id="CHEBI:61548"/>
        <dbReference type="EC" id="1.1.1.49"/>
    </reaction>
</comment>
<feature type="binding site" evidence="7">
    <location>
        <position position="138"/>
    </location>
    <ligand>
        <name>NADP(+)</name>
        <dbReference type="ChEBI" id="CHEBI:58349"/>
    </ligand>
</feature>
<dbReference type="GO" id="GO:0005829">
    <property type="term" value="C:cytosol"/>
    <property type="evidence" value="ECO:0007669"/>
    <property type="project" value="TreeGrafter"/>
</dbReference>
<dbReference type="GO" id="GO:0004345">
    <property type="term" value="F:glucose-6-phosphate dehydrogenase activity"/>
    <property type="evidence" value="ECO:0007669"/>
    <property type="project" value="UniProtKB-UniRule"/>
</dbReference>
<evidence type="ECO:0000256" key="2">
    <source>
        <dbReference type="ARBA" id="ARBA00009975"/>
    </source>
</evidence>
<evidence type="ECO:0000256" key="6">
    <source>
        <dbReference type="ARBA" id="ARBA00023277"/>
    </source>
</evidence>
<evidence type="ECO:0000313" key="11">
    <source>
        <dbReference type="EMBL" id="MBB6099772.1"/>
    </source>
</evidence>
<dbReference type="Pfam" id="PF00479">
    <property type="entry name" value="G6PD_N"/>
    <property type="match status" value="1"/>
</dbReference>
<dbReference type="PANTHER" id="PTHR23429:SF0">
    <property type="entry name" value="GLUCOSE-6-PHOSPHATE 1-DEHYDROGENASE"/>
    <property type="match status" value="1"/>
</dbReference>
<feature type="binding site" evidence="7">
    <location>
        <begin position="9"/>
        <end position="16"/>
    </location>
    <ligand>
        <name>NADP(+)</name>
        <dbReference type="ChEBI" id="CHEBI:58349"/>
    </ligand>
</feature>
<evidence type="ECO:0000259" key="10">
    <source>
        <dbReference type="Pfam" id="PF02781"/>
    </source>
</evidence>
<feature type="region of interest" description="Disordered" evidence="8">
    <location>
        <begin position="445"/>
        <end position="480"/>
    </location>
</feature>
<dbReference type="InterPro" id="IPR036291">
    <property type="entry name" value="NAD(P)-bd_dom_sf"/>
</dbReference>
<feature type="binding site" evidence="7">
    <location>
        <position position="172"/>
    </location>
    <ligand>
        <name>substrate</name>
    </ligand>
</feature>
<feature type="domain" description="Glucose-6-phosphate dehydrogenase C-terminal" evidence="10">
    <location>
        <begin position="179"/>
        <end position="471"/>
    </location>
</feature>
<feature type="binding site" evidence="7">
    <location>
        <position position="330"/>
    </location>
    <ligand>
        <name>substrate</name>
    </ligand>
</feature>
<sequence length="480" mass="53977">MDSTLVILGASGDLTRRLLLPALYHLDRRSHLGNLRIVGYALEDWSREHFVKHVETNLRQFVPEYAPEVGARFAARLDYLSGDLSPAGLGQLHVRLPGSALFYLALPPGVFAQAAQGLSQAGLNAAPAGGARRLLIEKPFGTDLASALALERDLHQGWQESQIMRIDHFLGKQTVQNMLVFRLANAFLEPIWNATSIEHVQITVAETLGLEGRYRYYDQAGALRDMLQNHLMQMFTLVAMEPPPRLDSESLRDHKVEVLKCVRPIPAQGADRFAVRGRYSAGRQGSERVPGYLEEPGIPTTSRTETFAALKFYVDNWRWRGVPFYLRSGKRLRASWSEIAIKFRDPPTRLFDETPLDPTEENWLVFQLKPTEAIDMVITAKRPGLNLVADEVTLHADYGGKGQEYSAYEQLLLDALEGDCTHFLRSDEVEWAWRVLQPVLDAWQQGQPEDYPAGSEGPPGQNRLMDPGHRWRPIGVPVGR</sequence>
<comment type="caution">
    <text evidence="11">The sequence shown here is derived from an EMBL/GenBank/DDBJ whole genome shotgun (WGS) entry which is preliminary data.</text>
</comment>
<evidence type="ECO:0000256" key="7">
    <source>
        <dbReference type="HAMAP-Rule" id="MF_00966"/>
    </source>
</evidence>
<reference evidence="11 12" key="1">
    <citation type="submission" date="2020-08" db="EMBL/GenBank/DDBJ databases">
        <title>Genomic Encyclopedia of Type Strains, Phase IV (KMG-IV): sequencing the most valuable type-strain genomes for metagenomic binning, comparative biology and taxonomic classification.</title>
        <authorList>
            <person name="Goeker M."/>
        </authorList>
    </citation>
    <scope>NUCLEOTIDE SEQUENCE [LARGE SCALE GENOMIC DNA]</scope>
    <source>
        <strain evidence="11 12">DSM 21458</strain>
    </source>
</reference>
<evidence type="ECO:0000256" key="5">
    <source>
        <dbReference type="ARBA" id="ARBA00023002"/>
    </source>
</evidence>
<dbReference type="EC" id="1.1.1.49" evidence="7"/>
<feature type="binding site" evidence="7">
    <location>
        <position position="225"/>
    </location>
    <ligand>
        <name>substrate</name>
    </ligand>
</feature>
<dbReference type="Proteomes" id="UP000569951">
    <property type="component" value="Unassembled WGS sequence"/>
</dbReference>
<dbReference type="NCBIfam" id="NF009492">
    <property type="entry name" value="PRK12853.1-3"/>
    <property type="match status" value="1"/>
</dbReference>
<gene>
    <name evidence="7" type="primary">zwf</name>
    <name evidence="11" type="ORF">HNR42_003230</name>
</gene>
<evidence type="ECO:0000259" key="9">
    <source>
        <dbReference type="Pfam" id="PF00479"/>
    </source>
</evidence>
<feature type="domain" description="Glucose-6-phosphate dehydrogenase NAD-binding" evidence="9">
    <location>
        <begin position="6"/>
        <end position="177"/>
    </location>
</feature>
<comment type="pathway">
    <text evidence="1 7">Carbohydrate degradation; pentose phosphate pathway; D-ribulose 5-phosphate from D-glucose 6-phosphate (oxidative stage): step 1/3.</text>
</comment>
<feature type="binding site" evidence="7">
    <location>
        <position position="168"/>
    </location>
    <ligand>
        <name>substrate</name>
    </ligand>
</feature>
<dbReference type="InterPro" id="IPR022674">
    <property type="entry name" value="G6P_DH_NAD-bd"/>
</dbReference>
<dbReference type="Gene3D" id="3.40.50.720">
    <property type="entry name" value="NAD(P)-binding Rossmann-like Domain"/>
    <property type="match status" value="1"/>
</dbReference>
<dbReference type="GO" id="GO:0009051">
    <property type="term" value="P:pentose-phosphate shunt, oxidative branch"/>
    <property type="evidence" value="ECO:0007669"/>
    <property type="project" value="TreeGrafter"/>
</dbReference>